<evidence type="ECO:0000313" key="3">
    <source>
        <dbReference type="Proteomes" id="UP000001514"/>
    </source>
</evidence>
<dbReference type="PANTHER" id="PTHR33924">
    <property type="entry name" value="CATION-TRANSPORTING ATPASE"/>
    <property type="match status" value="1"/>
</dbReference>
<accession>D8QSX6</accession>
<dbReference type="HOGENOM" id="CLU_981394_0_0_1"/>
<dbReference type="EMBL" id="GL377566">
    <property type="protein sequence ID" value="EFJ37517.1"/>
    <property type="molecule type" value="Genomic_DNA"/>
</dbReference>
<organism evidence="3">
    <name type="scientific">Selaginella moellendorffii</name>
    <name type="common">Spikemoss</name>
    <dbReference type="NCBI Taxonomy" id="88036"/>
    <lineage>
        <taxon>Eukaryota</taxon>
        <taxon>Viridiplantae</taxon>
        <taxon>Streptophyta</taxon>
        <taxon>Embryophyta</taxon>
        <taxon>Tracheophyta</taxon>
        <taxon>Lycopodiopsida</taxon>
        <taxon>Selaginellales</taxon>
        <taxon>Selaginellaceae</taxon>
        <taxon>Selaginella</taxon>
    </lineage>
</organism>
<dbReference type="InParanoid" id="D8QSX6"/>
<protein>
    <submittedName>
        <fullName evidence="2">Uncharacterized protein</fullName>
    </submittedName>
</protein>
<proteinExistence type="predicted"/>
<sequence length="284" mass="30711">MVAAAGIAGGRSNRLHSVARRERSRPRASSRIAVESDEEDDGVHGERMKPLASCCVNTVNTAARKPLAPLSEGGSSMDLLFLALESCSSGEKSNVARDQSREGEEDDNKGHDKENSFPLAQISSRKRKPEDNNYVSAAAVTPLFASAAVSVASRWLELLHLDLKGRLAALKRSRRNVRGVIVSGHIGRDGQWMQMFLNMDATLAAEGSKLENTIRKVQEMQRHCVAPPDENFDIEKFAGRVHHLSQQLSAPPPVLSESQINQTVTLAASAGAICSTASFALKES</sequence>
<dbReference type="Proteomes" id="UP000001514">
    <property type="component" value="Unassembled WGS sequence"/>
</dbReference>
<feature type="compositionally biased region" description="Basic residues" evidence="1">
    <location>
        <begin position="13"/>
        <end position="28"/>
    </location>
</feature>
<name>D8QSX6_SELML</name>
<dbReference type="PANTHER" id="PTHR33924:SF5">
    <property type="entry name" value="CATION-TRANSPORTING ATPASE"/>
    <property type="match status" value="1"/>
</dbReference>
<feature type="region of interest" description="Disordered" evidence="1">
    <location>
        <begin position="92"/>
        <end position="131"/>
    </location>
</feature>
<keyword evidence="3" id="KW-1185">Reference proteome</keyword>
<evidence type="ECO:0000256" key="1">
    <source>
        <dbReference type="SAM" id="MobiDB-lite"/>
    </source>
</evidence>
<dbReference type="eggNOG" id="ENOG502QQQB">
    <property type="taxonomic scope" value="Eukaryota"/>
</dbReference>
<dbReference type="KEGG" id="smo:SELMODRAFT_403900"/>
<feature type="region of interest" description="Disordered" evidence="1">
    <location>
        <begin position="1"/>
        <end position="46"/>
    </location>
</feature>
<feature type="compositionally biased region" description="Basic and acidic residues" evidence="1">
    <location>
        <begin position="94"/>
        <end position="115"/>
    </location>
</feature>
<dbReference type="Gramene" id="EFJ37517">
    <property type="protein sequence ID" value="EFJ37517"/>
    <property type="gene ID" value="SELMODRAFT_403900"/>
</dbReference>
<dbReference type="OrthoDB" id="1930341at2759"/>
<dbReference type="AlphaFoldDB" id="D8QSX6"/>
<reference evidence="2 3" key="1">
    <citation type="journal article" date="2011" name="Science">
        <title>The Selaginella genome identifies genetic changes associated with the evolution of vascular plants.</title>
        <authorList>
            <person name="Banks J.A."/>
            <person name="Nishiyama T."/>
            <person name="Hasebe M."/>
            <person name="Bowman J.L."/>
            <person name="Gribskov M."/>
            <person name="dePamphilis C."/>
            <person name="Albert V.A."/>
            <person name="Aono N."/>
            <person name="Aoyama T."/>
            <person name="Ambrose B.A."/>
            <person name="Ashton N.W."/>
            <person name="Axtell M.J."/>
            <person name="Barker E."/>
            <person name="Barker M.S."/>
            <person name="Bennetzen J.L."/>
            <person name="Bonawitz N.D."/>
            <person name="Chapple C."/>
            <person name="Cheng C."/>
            <person name="Correa L.G."/>
            <person name="Dacre M."/>
            <person name="DeBarry J."/>
            <person name="Dreyer I."/>
            <person name="Elias M."/>
            <person name="Engstrom E.M."/>
            <person name="Estelle M."/>
            <person name="Feng L."/>
            <person name="Finet C."/>
            <person name="Floyd S.K."/>
            <person name="Frommer W.B."/>
            <person name="Fujita T."/>
            <person name="Gramzow L."/>
            <person name="Gutensohn M."/>
            <person name="Harholt J."/>
            <person name="Hattori M."/>
            <person name="Heyl A."/>
            <person name="Hirai T."/>
            <person name="Hiwatashi Y."/>
            <person name="Ishikawa M."/>
            <person name="Iwata M."/>
            <person name="Karol K.G."/>
            <person name="Koehler B."/>
            <person name="Kolukisaoglu U."/>
            <person name="Kubo M."/>
            <person name="Kurata T."/>
            <person name="Lalonde S."/>
            <person name="Li K."/>
            <person name="Li Y."/>
            <person name="Litt A."/>
            <person name="Lyons E."/>
            <person name="Manning G."/>
            <person name="Maruyama T."/>
            <person name="Michael T.P."/>
            <person name="Mikami K."/>
            <person name="Miyazaki S."/>
            <person name="Morinaga S."/>
            <person name="Murata T."/>
            <person name="Mueller-Roeber B."/>
            <person name="Nelson D.R."/>
            <person name="Obara M."/>
            <person name="Oguri Y."/>
            <person name="Olmstead R.G."/>
            <person name="Onodera N."/>
            <person name="Petersen B.L."/>
            <person name="Pils B."/>
            <person name="Prigge M."/>
            <person name="Rensing S.A."/>
            <person name="Riano-Pachon D.M."/>
            <person name="Roberts A.W."/>
            <person name="Sato Y."/>
            <person name="Scheller H.V."/>
            <person name="Schulz B."/>
            <person name="Schulz C."/>
            <person name="Shakirov E.V."/>
            <person name="Shibagaki N."/>
            <person name="Shinohara N."/>
            <person name="Shippen D.E."/>
            <person name="Soerensen I."/>
            <person name="Sotooka R."/>
            <person name="Sugimoto N."/>
            <person name="Sugita M."/>
            <person name="Sumikawa N."/>
            <person name="Tanurdzic M."/>
            <person name="Theissen G."/>
            <person name="Ulvskov P."/>
            <person name="Wakazuki S."/>
            <person name="Weng J.K."/>
            <person name="Willats W.W."/>
            <person name="Wipf D."/>
            <person name="Wolf P.G."/>
            <person name="Yang L."/>
            <person name="Zimmer A.D."/>
            <person name="Zhu Q."/>
            <person name="Mitros T."/>
            <person name="Hellsten U."/>
            <person name="Loque D."/>
            <person name="Otillar R."/>
            <person name="Salamov A."/>
            <person name="Schmutz J."/>
            <person name="Shapiro H."/>
            <person name="Lindquist E."/>
            <person name="Lucas S."/>
            <person name="Rokhsar D."/>
            <person name="Grigoriev I.V."/>
        </authorList>
    </citation>
    <scope>NUCLEOTIDE SEQUENCE [LARGE SCALE GENOMIC DNA]</scope>
</reference>
<evidence type="ECO:0000313" key="2">
    <source>
        <dbReference type="EMBL" id="EFJ37517.1"/>
    </source>
</evidence>
<gene>
    <name evidence="2" type="ORF">SELMODRAFT_403900</name>
</gene>